<evidence type="ECO:0000256" key="2">
    <source>
        <dbReference type="ARBA" id="ARBA00023125"/>
    </source>
</evidence>
<dbReference type="PANTHER" id="PTHR30055:SF146">
    <property type="entry name" value="HTH-TYPE TRANSCRIPTIONAL DUAL REGULATOR CECR"/>
    <property type="match status" value="1"/>
</dbReference>
<accession>A0A7W4YKT3</accession>
<dbReference type="Gene3D" id="1.10.357.10">
    <property type="entry name" value="Tetracycline Repressor, domain 2"/>
    <property type="match status" value="1"/>
</dbReference>
<organism evidence="6 7">
    <name type="scientific">Leifsonia aquatica</name>
    <name type="common">Corynebacterium aquaticum</name>
    <dbReference type="NCBI Taxonomy" id="144185"/>
    <lineage>
        <taxon>Bacteria</taxon>
        <taxon>Bacillati</taxon>
        <taxon>Actinomycetota</taxon>
        <taxon>Actinomycetes</taxon>
        <taxon>Micrococcales</taxon>
        <taxon>Microbacteriaceae</taxon>
        <taxon>Leifsonia</taxon>
    </lineage>
</organism>
<protein>
    <submittedName>
        <fullName evidence="6">TetR/AcrR family transcriptional repressor of mexJK operon</fullName>
    </submittedName>
</protein>
<reference evidence="6 7" key="1">
    <citation type="submission" date="2020-08" db="EMBL/GenBank/DDBJ databases">
        <title>Sequencing the genomes of 1000 actinobacteria strains.</title>
        <authorList>
            <person name="Klenk H.-P."/>
        </authorList>
    </citation>
    <scope>NUCLEOTIDE SEQUENCE [LARGE SCALE GENOMIC DNA]</scope>
    <source>
        <strain evidence="6 7">DSM 20146</strain>
    </source>
</reference>
<proteinExistence type="predicted"/>
<dbReference type="AlphaFoldDB" id="A0A7W4YKT3"/>
<dbReference type="FunFam" id="1.10.10.60:FF:000141">
    <property type="entry name" value="TetR family transcriptional regulator"/>
    <property type="match status" value="1"/>
</dbReference>
<evidence type="ECO:0000256" key="1">
    <source>
        <dbReference type="ARBA" id="ARBA00023015"/>
    </source>
</evidence>
<gene>
    <name evidence="6" type="ORF">FHX33_003100</name>
</gene>
<keyword evidence="7" id="KW-1185">Reference proteome</keyword>
<keyword evidence="3" id="KW-0804">Transcription</keyword>
<sequence length="210" mass="22792">MQTTTPAKGVREGSAQKREAILAAARELFLADGVERTSVDAIAASAGVSKRTVYDYYGDKRNLLLAVVEQAVDALGTAVTAAIDADLRGEIEIEAALTRFAQDITSTALGSSDYIALMRLLSTESVNLPELWDKHWSVGEPEDAVAERFAEFDRRGLLVTPDPRLAADHFVALTVSSFANTLGRPIERDEQQTQHLIVEGVRAFLRAYGA</sequence>
<dbReference type="SUPFAM" id="SSF46689">
    <property type="entry name" value="Homeodomain-like"/>
    <property type="match status" value="1"/>
</dbReference>
<evidence type="ECO:0000256" key="3">
    <source>
        <dbReference type="ARBA" id="ARBA00023163"/>
    </source>
</evidence>
<dbReference type="PROSITE" id="PS50977">
    <property type="entry name" value="HTH_TETR_2"/>
    <property type="match status" value="1"/>
</dbReference>
<dbReference type="PANTHER" id="PTHR30055">
    <property type="entry name" value="HTH-TYPE TRANSCRIPTIONAL REGULATOR RUTR"/>
    <property type="match status" value="1"/>
</dbReference>
<evidence type="ECO:0000256" key="4">
    <source>
        <dbReference type="PROSITE-ProRule" id="PRU00335"/>
    </source>
</evidence>
<dbReference type="RefSeq" id="WP_021763254.1">
    <property type="nucleotide sequence ID" value="NZ_JACHVP010000003.1"/>
</dbReference>
<dbReference type="GO" id="GO:0045892">
    <property type="term" value="P:negative regulation of DNA-templated transcription"/>
    <property type="evidence" value="ECO:0007669"/>
    <property type="project" value="UniProtKB-ARBA"/>
</dbReference>
<dbReference type="InterPro" id="IPR039536">
    <property type="entry name" value="TetR_C_Proteobacteria"/>
</dbReference>
<dbReference type="Pfam" id="PF00440">
    <property type="entry name" value="TetR_N"/>
    <property type="match status" value="1"/>
</dbReference>
<dbReference type="GO" id="GO:0000976">
    <property type="term" value="F:transcription cis-regulatory region binding"/>
    <property type="evidence" value="ECO:0007669"/>
    <property type="project" value="TreeGrafter"/>
</dbReference>
<evidence type="ECO:0000313" key="6">
    <source>
        <dbReference type="EMBL" id="MBB2968330.1"/>
    </source>
</evidence>
<dbReference type="GO" id="GO:0003700">
    <property type="term" value="F:DNA-binding transcription factor activity"/>
    <property type="evidence" value="ECO:0007669"/>
    <property type="project" value="TreeGrafter"/>
</dbReference>
<name>A0A7W4YKT3_LEIAQ</name>
<evidence type="ECO:0000313" key="7">
    <source>
        <dbReference type="Proteomes" id="UP000538196"/>
    </source>
</evidence>
<feature type="DNA-binding region" description="H-T-H motif" evidence="4">
    <location>
        <begin position="38"/>
        <end position="57"/>
    </location>
</feature>
<dbReference type="InterPro" id="IPR001647">
    <property type="entry name" value="HTH_TetR"/>
</dbReference>
<keyword evidence="1" id="KW-0805">Transcription regulation</keyword>
<dbReference type="EMBL" id="JACHVP010000003">
    <property type="protein sequence ID" value="MBB2968330.1"/>
    <property type="molecule type" value="Genomic_DNA"/>
</dbReference>
<dbReference type="PRINTS" id="PR00455">
    <property type="entry name" value="HTHTETR"/>
</dbReference>
<keyword evidence="2 4" id="KW-0238">DNA-binding</keyword>
<dbReference type="Pfam" id="PF14246">
    <property type="entry name" value="TetR_C_7"/>
    <property type="match status" value="1"/>
</dbReference>
<dbReference type="InterPro" id="IPR050109">
    <property type="entry name" value="HTH-type_TetR-like_transc_reg"/>
</dbReference>
<dbReference type="Proteomes" id="UP000538196">
    <property type="component" value="Unassembled WGS sequence"/>
</dbReference>
<feature type="domain" description="HTH tetR-type" evidence="5">
    <location>
        <begin position="15"/>
        <end position="75"/>
    </location>
</feature>
<comment type="caution">
    <text evidence="6">The sequence shown here is derived from an EMBL/GenBank/DDBJ whole genome shotgun (WGS) entry which is preliminary data.</text>
</comment>
<dbReference type="InterPro" id="IPR009057">
    <property type="entry name" value="Homeodomain-like_sf"/>
</dbReference>
<evidence type="ECO:0000259" key="5">
    <source>
        <dbReference type="PROSITE" id="PS50977"/>
    </source>
</evidence>